<organism evidence="5 6">
    <name type="scientific">Penicillium brasilianum</name>
    <dbReference type="NCBI Taxonomy" id="104259"/>
    <lineage>
        <taxon>Eukaryota</taxon>
        <taxon>Fungi</taxon>
        <taxon>Dikarya</taxon>
        <taxon>Ascomycota</taxon>
        <taxon>Pezizomycotina</taxon>
        <taxon>Eurotiomycetes</taxon>
        <taxon>Eurotiomycetidae</taxon>
        <taxon>Eurotiales</taxon>
        <taxon>Aspergillaceae</taxon>
        <taxon>Penicillium</taxon>
    </lineage>
</organism>
<feature type="compositionally biased region" description="Basic and acidic residues" evidence="1">
    <location>
        <begin position="588"/>
        <end position="597"/>
    </location>
</feature>
<dbReference type="EMBL" id="LJBN01000123">
    <property type="protein sequence ID" value="OOQ87716.1"/>
    <property type="molecule type" value="Genomic_DNA"/>
</dbReference>
<dbReference type="Pfam" id="PF13254">
    <property type="entry name" value="DUF4045"/>
    <property type="match status" value="1"/>
</dbReference>
<feature type="region of interest" description="Disordered" evidence="1">
    <location>
        <begin position="23"/>
        <end position="676"/>
    </location>
</feature>
<comment type="caution">
    <text evidence="5">The sequence shown here is derived from an EMBL/GenBank/DDBJ whole genome shotgun (WGS) entry which is preliminary data.</text>
</comment>
<feature type="compositionally biased region" description="Low complexity" evidence="1">
    <location>
        <begin position="838"/>
        <end position="858"/>
    </location>
</feature>
<dbReference type="Pfam" id="PF25480">
    <property type="entry name" value="DUF7904"/>
    <property type="match status" value="1"/>
</dbReference>
<evidence type="ECO:0000259" key="2">
    <source>
        <dbReference type="Pfam" id="PF00626"/>
    </source>
</evidence>
<feature type="compositionally biased region" description="Basic and acidic residues" evidence="1">
    <location>
        <begin position="23"/>
        <end position="58"/>
    </location>
</feature>
<feature type="compositionally biased region" description="Polar residues" evidence="1">
    <location>
        <begin position="159"/>
        <end position="181"/>
    </location>
</feature>
<feature type="compositionally biased region" description="Polar residues" evidence="1">
    <location>
        <begin position="140"/>
        <end position="150"/>
    </location>
</feature>
<feature type="domain" description="Gelsolin-like" evidence="2">
    <location>
        <begin position="1525"/>
        <end position="1567"/>
    </location>
</feature>
<proteinExistence type="predicted"/>
<dbReference type="GO" id="GO:0008154">
    <property type="term" value="P:actin polymerization or depolymerization"/>
    <property type="evidence" value="ECO:0007669"/>
    <property type="project" value="TreeGrafter"/>
</dbReference>
<feature type="compositionally biased region" description="Polar residues" evidence="1">
    <location>
        <begin position="462"/>
        <end position="471"/>
    </location>
</feature>
<feature type="compositionally biased region" description="Pro residues" evidence="1">
    <location>
        <begin position="1117"/>
        <end position="1135"/>
    </location>
</feature>
<feature type="region of interest" description="Disordered" evidence="1">
    <location>
        <begin position="1058"/>
        <end position="1223"/>
    </location>
</feature>
<gene>
    <name evidence="5" type="ORF">PEBR_16225</name>
</gene>
<dbReference type="GO" id="GO:0015629">
    <property type="term" value="C:actin cytoskeleton"/>
    <property type="evidence" value="ECO:0007669"/>
    <property type="project" value="TreeGrafter"/>
</dbReference>
<sequence>MTVPTNPDGAEDVNDFLLRIRELGERRDKEDEERTKKLEEEILQGRKERQARRAERARSIAGSPTMNAFRLSASSIGQPSAIDPPEQLEPTVQTPDPETPGRASPSQERDILAGDMRRGSVPDTDTDSPSRATPALSRSRAGTLSWQQRPSSRELGSRSPGSISPTRSSHLRNASTASDASELSRAQIAQSLSSKDPSWFRQTPDRGLGSPAFRKPEERPDSPTESMTARRLPGLSRDSTAEPERVEEPEARSPSPPRTASTVGDSNFSNRYSSVSSVSPATGLGSPVTLSDAPKLDPSQNEATKDPIPASPTQRRMSPERARSTSPTKGMGGFVQSAMLRRSDSVSKRWSAQLPQGLSRSNSIISNRNSVAGPSLTASVSDMTPTSATRLASDTSPLPSQPRPSSSHSEATVHPQESTERPTTPSGPKNETRPEGSPGRPAYYGHSRSTSSMTADSMAGDTPSSPFTSRTMDPRRWSPTKASWLESALNRPESPRTQKQPPPQQPSWVRDRQSRGSVDAGRVNNFKEVTPLGLMRTPPPGGHFKKPSLSGAPPAFGVLSATKIKEPEPELSAPEAVDNEPQPAPTKPIEEAPKLEAAEEAAQEEEPKQENKSPVSPSAPPKVLPEPVQASSEKTPDPVPTRKSPPPALSMKPNFSLPLRDPISPRPKPQSPVVDFRANLRKREVAKETGSQAEPEFKNVFGKLKKAETRNYVAPDELKGNILRGKAALNVTGGPKKTQRVDELKESILKRKEEMKAGGGSIRRNTLEEKDAPEKPADVVPEAIAKRQLMNKSNSAKRDDEQTSPTVSANSPTKSALISPRSPPPQSDESIAAPEPEVASPITSPVTTSVVEPVPMSSPREDPKYIAETIVKEVEPKAKPVRETASSVRGLPSARRPTATTPAVNPYSTAKGKLAGRINPALANLLSRGPPPAAEGPKKDLVVSPSGESSPVTAPLTHMTKARARGPKRRLPGGSAVPDAVPSAQDTTEVGAISSPEVPSSQPRPELEVSLEPHSENLPKETTVSDTEPAQAESPVIKHQLPEVRTSFQNALNSGLHYRLGSMSPMSPMSPVSPVSPISTRDAPGAQSPSGHSDKENVSHEYGSPKDVSPASSPLSTRPPVPPKPSSPSPLPSLPSTPVARPQWAQPPRYASPSSPSPLRTNFKGNQMDTPDMTPQKPLPGVVVADSSPQSKALPSPPVPTRRSDVSLKKPHHSHRLSRKMSAPSLVAQAAEAREVIAGFFKAFPNPRDRMDIDPQLMLTSKPDATKIRTVKRYIWELTGDGKRQELPINQEYVLYEGSMYLCVHQFEAQGSGSTEVYLWCGDDVPEAALEDAQLFARKVGRENGCKLVVVRQGKEPVRFIQALGGIIITRRGFSSRSNSSALYMLCGRKHMGQMAFDEVDYSLRNLCSGFPFVISAPFGKLYLWKGRGSGPEETGAARLISMDLGLTGEFEECDEGQEPECFFEDFAGSSERNSLLCSDYWQLKPKYDHFRTRLLRVDHELAQPTRFWMRRPGSGSPVVRPNDTVQEIEPFCYKDLTEKDVFVLDTFFEIYVIVGEQASQKSADFASAVVFAHEYGILAASLQDRPFIPKSFVALGGIPDRCQSAFRKWDSHALSAPCVFPLEVAIEAIRSHDRRD</sequence>
<evidence type="ECO:0000313" key="5">
    <source>
        <dbReference type="EMBL" id="OOQ87716.1"/>
    </source>
</evidence>
<feature type="compositionally biased region" description="Basic and acidic residues" evidence="1">
    <location>
        <begin position="1005"/>
        <end position="1019"/>
    </location>
</feature>
<feature type="compositionally biased region" description="Polar residues" evidence="1">
    <location>
        <begin position="376"/>
        <end position="395"/>
    </location>
</feature>
<name>A0A1S9RQR4_PENBI</name>
<dbReference type="GO" id="GO:0005737">
    <property type="term" value="C:cytoplasm"/>
    <property type="evidence" value="ECO:0007669"/>
    <property type="project" value="TreeGrafter"/>
</dbReference>
<feature type="compositionally biased region" description="Polar residues" evidence="1">
    <location>
        <begin position="187"/>
        <end position="196"/>
    </location>
</feature>
<dbReference type="PANTHER" id="PTHR11977">
    <property type="entry name" value="VILLIN"/>
    <property type="match status" value="1"/>
</dbReference>
<feature type="compositionally biased region" description="Basic and acidic residues" evidence="1">
    <location>
        <begin position="765"/>
        <end position="777"/>
    </location>
</feature>
<feature type="compositionally biased region" description="Basic and acidic residues" evidence="1">
    <location>
        <begin position="239"/>
        <end position="251"/>
    </location>
</feature>
<dbReference type="Proteomes" id="UP000190744">
    <property type="component" value="Unassembled WGS sequence"/>
</dbReference>
<evidence type="ECO:0000313" key="6">
    <source>
        <dbReference type="Proteomes" id="UP000190744"/>
    </source>
</evidence>
<dbReference type="GO" id="GO:0051015">
    <property type="term" value="F:actin filament binding"/>
    <property type="evidence" value="ECO:0007669"/>
    <property type="project" value="InterPro"/>
</dbReference>
<dbReference type="SMART" id="SM00262">
    <property type="entry name" value="GEL"/>
    <property type="match status" value="3"/>
</dbReference>
<protein>
    <submittedName>
        <fullName evidence="5">Putative gelsolin repeat protein</fullName>
    </submittedName>
</protein>
<dbReference type="Pfam" id="PF00626">
    <property type="entry name" value="Gelsolin"/>
    <property type="match status" value="1"/>
</dbReference>
<feature type="compositionally biased region" description="Basic residues" evidence="1">
    <location>
        <begin position="1209"/>
        <end position="1219"/>
    </location>
</feature>
<feature type="domain" description="DUF7904" evidence="4">
    <location>
        <begin position="1275"/>
        <end position="1372"/>
    </location>
</feature>
<dbReference type="PANTHER" id="PTHR11977:SF133">
    <property type="entry name" value="DUF4045 DOMAIN-CONTAINING PROTEIN"/>
    <property type="match status" value="1"/>
</dbReference>
<feature type="domain" description="DUF4045" evidence="3">
    <location>
        <begin position="11"/>
        <end position="755"/>
    </location>
</feature>
<evidence type="ECO:0000259" key="3">
    <source>
        <dbReference type="Pfam" id="PF13254"/>
    </source>
</evidence>
<dbReference type="GO" id="GO:0051016">
    <property type="term" value="P:barbed-end actin filament capping"/>
    <property type="evidence" value="ECO:0007669"/>
    <property type="project" value="TreeGrafter"/>
</dbReference>
<feature type="compositionally biased region" description="Polar residues" evidence="1">
    <location>
        <begin position="898"/>
        <end position="908"/>
    </location>
</feature>
<feature type="compositionally biased region" description="Basic and acidic residues" evidence="1">
    <location>
        <begin position="107"/>
        <end position="120"/>
    </location>
</feature>
<reference evidence="6" key="1">
    <citation type="submission" date="2015-09" db="EMBL/GenBank/DDBJ databases">
        <authorList>
            <person name="Fill T.P."/>
            <person name="Baretta J.F."/>
            <person name="de Almeida L.G."/>
            <person name="Rocha M."/>
            <person name="de Souza D.H."/>
            <person name="Malavazi I."/>
            <person name="Cerdeira L.T."/>
            <person name="Hong H."/>
            <person name="Samborskyy M."/>
            <person name="de Vasconcelos A.T."/>
            <person name="Leadlay P."/>
            <person name="Rodrigues-Filho E."/>
        </authorList>
    </citation>
    <scope>NUCLEOTIDE SEQUENCE [LARGE SCALE GENOMIC DNA]</scope>
    <source>
        <strain evidence="6">LaBioMMi 136</strain>
    </source>
</reference>
<dbReference type="GO" id="GO:0005546">
    <property type="term" value="F:phosphatidylinositol-4,5-bisphosphate binding"/>
    <property type="evidence" value="ECO:0007669"/>
    <property type="project" value="TreeGrafter"/>
</dbReference>
<evidence type="ECO:0000259" key="4">
    <source>
        <dbReference type="Pfam" id="PF25480"/>
    </source>
</evidence>
<feature type="region of interest" description="Disordered" evidence="1">
    <location>
        <begin position="752"/>
        <end position="862"/>
    </location>
</feature>
<accession>A0A1S9RQR4</accession>
<feature type="compositionally biased region" description="Low complexity" evidence="1">
    <location>
        <begin position="1062"/>
        <end position="1077"/>
    </location>
</feature>
<dbReference type="SUPFAM" id="SSF55753">
    <property type="entry name" value="Actin depolymerizing proteins"/>
    <property type="match status" value="3"/>
</dbReference>
<feature type="compositionally biased region" description="Polar residues" evidence="1">
    <location>
        <begin position="348"/>
        <end position="358"/>
    </location>
</feature>
<feature type="compositionally biased region" description="Polar residues" evidence="1">
    <location>
        <begin position="1159"/>
        <end position="1169"/>
    </location>
</feature>
<dbReference type="InterPro" id="IPR007123">
    <property type="entry name" value="Gelsolin-like_dom"/>
</dbReference>
<dbReference type="InterPro" id="IPR057226">
    <property type="entry name" value="DUF7904"/>
</dbReference>
<feature type="compositionally biased region" description="Polar residues" evidence="1">
    <location>
        <begin position="803"/>
        <end position="816"/>
    </location>
</feature>
<feature type="compositionally biased region" description="Low complexity" evidence="1">
    <location>
        <begin position="258"/>
        <end position="279"/>
    </location>
</feature>
<dbReference type="InterPro" id="IPR025118">
    <property type="entry name" value="DUF4045"/>
</dbReference>
<dbReference type="GO" id="GO:0051014">
    <property type="term" value="P:actin filament severing"/>
    <property type="evidence" value="ECO:0007669"/>
    <property type="project" value="TreeGrafter"/>
</dbReference>
<feature type="compositionally biased region" description="Pro residues" evidence="1">
    <location>
        <begin position="637"/>
        <end position="648"/>
    </location>
</feature>
<feature type="region of interest" description="Disordered" evidence="1">
    <location>
        <begin position="877"/>
        <end position="1043"/>
    </location>
</feature>
<dbReference type="InterPro" id="IPR007122">
    <property type="entry name" value="Villin/Gelsolin"/>
</dbReference>
<dbReference type="Gene3D" id="3.40.20.10">
    <property type="entry name" value="Severin"/>
    <property type="match status" value="3"/>
</dbReference>
<evidence type="ECO:0000256" key="1">
    <source>
        <dbReference type="SAM" id="MobiDB-lite"/>
    </source>
</evidence>
<feature type="compositionally biased region" description="Low complexity" evidence="1">
    <location>
        <begin position="359"/>
        <end position="370"/>
    </location>
</feature>
<dbReference type="InterPro" id="IPR029006">
    <property type="entry name" value="ADF-H/Gelsolin-like_dom_sf"/>
</dbReference>
<feature type="compositionally biased region" description="Polar residues" evidence="1">
    <location>
        <begin position="62"/>
        <end position="78"/>
    </location>
</feature>
<feature type="compositionally biased region" description="Basic residues" evidence="1">
    <location>
        <begin position="960"/>
        <end position="971"/>
    </location>
</feature>